<dbReference type="OrthoDB" id="3238066at2"/>
<comment type="caution">
    <text evidence="4">The sequence shown here is derived from an EMBL/GenBank/DDBJ whole genome shotgun (WGS) entry which is preliminary data.</text>
</comment>
<evidence type="ECO:0000256" key="1">
    <source>
        <dbReference type="ARBA" id="ARBA00022801"/>
    </source>
</evidence>
<dbReference type="SUPFAM" id="SSF51556">
    <property type="entry name" value="Metallo-dependent hydrolases"/>
    <property type="match status" value="1"/>
</dbReference>
<dbReference type="InterPro" id="IPR011059">
    <property type="entry name" value="Metal-dep_hydrolase_composite"/>
</dbReference>
<dbReference type="EMBL" id="BJUB01000009">
    <property type="protein sequence ID" value="GEK22329.1"/>
    <property type="molecule type" value="Genomic_DNA"/>
</dbReference>
<evidence type="ECO:0000313" key="5">
    <source>
        <dbReference type="Proteomes" id="UP000321118"/>
    </source>
</evidence>
<dbReference type="SUPFAM" id="SSF51338">
    <property type="entry name" value="Composite domain of metallo-dependent hydrolases"/>
    <property type="match status" value="1"/>
</dbReference>
<evidence type="ECO:0000256" key="2">
    <source>
        <dbReference type="SAM" id="MobiDB-lite"/>
    </source>
</evidence>
<dbReference type="PANTHER" id="PTHR43794">
    <property type="entry name" value="AMINOHYDROLASE SSNA-RELATED"/>
    <property type="match status" value="1"/>
</dbReference>
<evidence type="ECO:0000313" key="4">
    <source>
        <dbReference type="EMBL" id="GEK22329.1"/>
    </source>
</evidence>
<dbReference type="InterPro" id="IPR006680">
    <property type="entry name" value="Amidohydro-rel"/>
</dbReference>
<dbReference type="Gene3D" id="3.20.20.140">
    <property type="entry name" value="Metal-dependent hydrolases"/>
    <property type="match status" value="2"/>
</dbReference>
<dbReference type="Gene3D" id="2.30.40.10">
    <property type="entry name" value="Urease, subunit C, domain 1"/>
    <property type="match status" value="1"/>
</dbReference>
<reference evidence="4 5" key="1">
    <citation type="submission" date="2019-07" db="EMBL/GenBank/DDBJ databases">
        <title>Whole genome shotgun sequence of Cellulomonas xylanilytica NBRC 101102.</title>
        <authorList>
            <person name="Hosoyama A."/>
            <person name="Uohara A."/>
            <person name="Ohji S."/>
            <person name="Ichikawa N."/>
        </authorList>
    </citation>
    <scope>NUCLEOTIDE SEQUENCE [LARGE SCALE GENOMIC DNA]</scope>
    <source>
        <strain evidence="4 5">NBRC 101102</strain>
    </source>
</reference>
<dbReference type="InterPro" id="IPR032466">
    <property type="entry name" value="Metal_Hydrolase"/>
</dbReference>
<dbReference type="InterPro" id="IPR050287">
    <property type="entry name" value="MTA/SAH_deaminase"/>
</dbReference>
<dbReference type="AlphaFoldDB" id="A0A510V639"/>
<keyword evidence="5" id="KW-1185">Reference proteome</keyword>
<feature type="domain" description="Amidohydrolase-related" evidence="3">
    <location>
        <begin position="58"/>
        <end position="346"/>
    </location>
</feature>
<gene>
    <name evidence="4" type="ORF">CXY01_28490</name>
</gene>
<dbReference type="RefSeq" id="WP_146928155.1">
    <property type="nucleotide sequence ID" value="NZ_BJUB01000009.1"/>
</dbReference>
<evidence type="ECO:0000259" key="3">
    <source>
        <dbReference type="Pfam" id="PF01979"/>
    </source>
</evidence>
<dbReference type="PANTHER" id="PTHR43794:SF11">
    <property type="entry name" value="AMIDOHYDROLASE-RELATED DOMAIN-CONTAINING PROTEIN"/>
    <property type="match status" value="1"/>
</dbReference>
<organism evidence="4 5">
    <name type="scientific">Cellulomonas xylanilytica</name>
    <dbReference type="NCBI Taxonomy" id="233583"/>
    <lineage>
        <taxon>Bacteria</taxon>
        <taxon>Bacillati</taxon>
        <taxon>Actinomycetota</taxon>
        <taxon>Actinomycetes</taxon>
        <taxon>Micrococcales</taxon>
        <taxon>Cellulomonadaceae</taxon>
        <taxon>Cellulomonas</taxon>
    </lineage>
</organism>
<dbReference type="Pfam" id="PF01979">
    <property type="entry name" value="Amidohydro_1"/>
    <property type="match status" value="1"/>
</dbReference>
<keyword evidence="1" id="KW-0378">Hydrolase</keyword>
<sequence length="513" mass="55424">MTQLVIAGQVATMVGDVPEVPRRGRVWIRDDAVVDVTFGEQRIGGFVGAPEVDVGDSYVLPGFIDLHNHLAYNALPLWAEPQRTEPWLHNKHWTQADTYTESITEPAWTYAKACPEALLGYVQVREMAGGATSAQGWPSANRGYQTVMRNVDDERAGRPGKVGDDLIRTSVVTKTGDALAGAVRQMEGGAGFIYHCAEGRKDSRVRRDYTDLQGADGLLPTFIGIHCCALGADDWLAWSPQNAGGVVWSPLSNLVLYGDTTLVDDARARGVRVCLGSDWGPSGTRNLLGEMKVARLVARHLGYSVSDRDIVQMATSNPGELLTRCWGRPIGRLVPGAFADVTVVRGHGPGDAWRRILAATELHVELVVVGGVPRYGDEHLMLAAGAPDAFGMTVRRRRRLVALPDPLDASRAWSWEQIMGTLRTVQSDPPAAIANASARAAAGSRFADDAALELFLDMPDTRRTGRAGPPKNPAAVRIPPVPPVEHDSDWFDALDASPIQAGVLAGLRREFGL</sequence>
<dbReference type="GO" id="GO:0016810">
    <property type="term" value="F:hydrolase activity, acting on carbon-nitrogen (but not peptide) bonds"/>
    <property type="evidence" value="ECO:0007669"/>
    <property type="project" value="InterPro"/>
</dbReference>
<accession>A0A510V639</accession>
<proteinExistence type="predicted"/>
<dbReference type="Proteomes" id="UP000321118">
    <property type="component" value="Unassembled WGS sequence"/>
</dbReference>
<protein>
    <recommendedName>
        <fullName evidence="3">Amidohydrolase-related domain-containing protein</fullName>
    </recommendedName>
</protein>
<name>A0A510V639_9CELL</name>
<feature type="region of interest" description="Disordered" evidence="2">
    <location>
        <begin position="462"/>
        <end position="481"/>
    </location>
</feature>